<sequence length="60" mass="7164">MFFYGSDAWFVLGFFILILCSYVVGIKRLFSFKLLQDADRQCLLYWMLSLFALNIESFFD</sequence>
<feature type="transmembrane region" description="Helical" evidence="1">
    <location>
        <begin position="6"/>
        <end position="30"/>
    </location>
</feature>
<name>A0A3E0WT67_9GAMM</name>
<keyword evidence="1" id="KW-0812">Transmembrane</keyword>
<organism evidence="2 3">
    <name type="scientific">Alkalilimnicola ehrlichii</name>
    <dbReference type="NCBI Taxonomy" id="351052"/>
    <lineage>
        <taxon>Bacteria</taxon>
        <taxon>Pseudomonadati</taxon>
        <taxon>Pseudomonadota</taxon>
        <taxon>Gammaproteobacteria</taxon>
        <taxon>Chromatiales</taxon>
        <taxon>Ectothiorhodospiraceae</taxon>
        <taxon>Alkalilimnicola</taxon>
    </lineage>
</organism>
<dbReference type="AlphaFoldDB" id="A0A3E0WT67"/>
<keyword evidence="1" id="KW-0472">Membrane</keyword>
<evidence type="ECO:0000256" key="1">
    <source>
        <dbReference type="SAM" id="Phobius"/>
    </source>
</evidence>
<gene>
    <name evidence="2" type="ORF">CAL65_12010</name>
</gene>
<proteinExistence type="predicted"/>
<comment type="caution">
    <text evidence="2">The sequence shown here is derived from an EMBL/GenBank/DDBJ whole genome shotgun (WGS) entry which is preliminary data.</text>
</comment>
<protein>
    <submittedName>
        <fullName evidence="2">Uncharacterized protein</fullName>
    </submittedName>
</protein>
<dbReference type="EMBL" id="NFZW01000010">
    <property type="protein sequence ID" value="RFA36164.1"/>
    <property type="molecule type" value="Genomic_DNA"/>
</dbReference>
<evidence type="ECO:0000313" key="3">
    <source>
        <dbReference type="Proteomes" id="UP000256763"/>
    </source>
</evidence>
<evidence type="ECO:0000313" key="2">
    <source>
        <dbReference type="EMBL" id="RFA36164.1"/>
    </source>
</evidence>
<reference evidence="3" key="1">
    <citation type="submission" date="2017-05" db="EMBL/GenBank/DDBJ databases">
        <authorList>
            <person name="Sharma S."/>
            <person name="Sidhu C."/>
            <person name="Pinnaka A.K."/>
        </authorList>
    </citation>
    <scope>NUCLEOTIDE SEQUENCE [LARGE SCALE GENOMIC DNA]</scope>
    <source>
        <strain evidence="3">AK93</strain>
    </source>
</reference>
<keyword evidence="3" id="KW-1185">Reference proteome</keyword>
<keyword evidence="1" id="KW-1133">Transmembrane helix</keyword>
<accession>A0A3E0WT67</accession>
<dbReference type="Proteomes" id="UP000256763">
    <property type="component" value="Unassembled WGS sequence"/>
</dbReference>